<feature type="region of interest" description="Disordered" evidence="1">
    <location>
        <begin position="37"/>
        <end position="92"/>
    </location>
</feature>
<dbReference type="RefSeq" id="WP_118990236.1">
    <property type="nucleotide sequence ID" value="NZ_CP023434.1"/>
</dbReference>
<gene>
    <name evidence="4" type="ORF">CL176_04540</name>
</gene>
<reference evidence="4 5" key="1">
    <citation type="submission" date="2017-09" db="EMBL/GenBank/DDBJ databases">
        <title>Complete genome sequence of Oxytococcus suis strain ZY16052.</title>
        <authorList>
            <person name="Li F."/>
        </authorList>
    </citation>
    <scope>NUCLEOTIDE SEQUENCE [LARGE SCALE GENOMIC DNA]</scope>
    <source>
        <strain evidence="4 5">ZY16052</strain>
    </source>
</reference>
<dbReference type="KEGG" id="abae:CL176_04540"/>
<evidence type="ECO:0000256" key="1">
    <source>
        <dbReference type="SAM" id="MobiDB-lite"/>
    </source>
</evidence>
<feature type="region of interest" description="Disordered" evidence="1">
    <location>
        <begin position="316"/>
        <end position="343"/>
    </location>
</feature>
<feature type="chain" id="PRO_5038426873" description="PepSY domain-containing protein" evidence="2">
    <location>
        <begin position="22"/>
        <end position="343"/>
    </location>
</feature>
<feature type="compositionally biased region" description="Acidic residues" evidence="1">
    <location>
        <begin position="63"/>
        <end position="74"/>
    </location>
</feature>
<feature type="signal peptide" evidence="2">
    <location>
        <begin position="1"/>
        <end position="21"/>
    </location>
</feature>
<dbReference type="EMBL" id="CP023434">
    <property type="protein sequence ID" value="AXY25323.1"/>
    <property type="molecule type" value="Genomic_DNA"/>
</dbReference>
<protein>
    <recommendedName>
        <fullName evidence="3">PepSY domain-containing protein</fullName>
    </recommendedName>
</protein>
<feature type="compositionally biased region" description="Acidic residues" evidence="1">
    <location>
        <begin position="180"/>
        <end position="193"/>
    </location>
</feature>
<evidence type="ECO:0000256" key="2">
    <source>
        <dbReference type="SAM" id="SignalP"/>
    </source>
</evidence>
<evidence type="ECO:0000313" key="4">
    <source>
        <dbReference type="EMBL" id="AXY25323.1"/>
    </source>
</evidence>
<keyword evidence="5" id="KW-1185">Reference proteome</keyword>
<name>A0A347WJR6_9LACT</name>
<feature type="compositionally biased region" description="Acidic residues" evidence="1">
    <location>
        <begin position="331"/>
        <end position="343"/>
    </location>
</feature>
<feature type="compositionally biased region" description="Low complexity" evidence="1">
    <location>
        <begin position="43"/>
        <end position="62"/>
    </location>
</feature>
<proteinExistence type="predicted"/>
<feature type="domain" description="PepSY" evidence="3">
    <location>
        <begin position="245"/>
        <end position="320"/>
    </location>
</feature>
<accession>A0A347WJR6</accession>
<evidence type="ECO:0000313" key="5">
    <source>
        <dbReference type="Proteomes" id="UP000263232"/>
    </source>
</evidence>
<keyword evidence="2" id="KW-0732">Signal</keyword>
<dbReference type="Proteomes" id="UP000263232">
    <property type="component" value="Chromosome"/>
</dbReference>
<sequence>MKKSLKQLLALSLSASVLVSAAPVAFAESASADVESAQEEAASEAADASVASEQAESVASDAESVEADADSAAEDAEKAEAEAEAEAKVAQEAATLEEAEVSAAQAGVDAAVKQIKADYPEAAFDKIDVVYDREEDLYEITVEAFTAEEDVTYEVVWQNGSAVESGYDQNLFNTGGGEAQDAEEAASEEEEAVSAESVAESTEEAAETDASVTEADVAEAEADAAAADAVADSDERPALDLDKLVSLDEATATALETAPESQAIRWTLVADATDFWDNFQAEENVERGPVWTVELGGEADTDPTAEVNINAVTGEVIESESEQAKESAESVAEESAEEEAASN</sequence>
<dbReference type="Gene3D" id="3.10.450.40">
    <property type="match status" value="1"/>
</dbReference>
<dbReference type="OrthoDB" id="9932993at2"/>
<organism evidence="4 5">
    <name type="scientific">Suicoccus acidiformans</name>
    <dbReference type="NCBI Taxonomy" id="2036206"/>
    <lineage>
        <taxon>Bacteria</taxon>
        <taxon>Bacillati</taxon>
        <taxon>Bacillota</taxon>
        <taxon>Bacilli</taxon>
        <taxon>Lactobacillales</taxon>
        <taxon>Aerococcaceae</taxon>
        <taxon>Suicoccus</taxon>
    </lineage>
</organism>
<dbReference type="AlphaFoldDB" id="A0A347WJR6"/>
<evidence type="ECO:0000259" key="3">
    <source>
        <dbReference type="Pfam" id="PF03413"/>
    </source>
</evidence>
<feature type="compositionally biased region" description="Basic and acidic residues" evidence="1">
    <location>
        <begin position="75"/>
        <end position="89"/>
    </location>
</feature>
<dbReference type="Pfam" id="PF03413">
    <property type="entry name" value="PepSY"/>
    <property type="match status" value="1"/>
</dbReference>
<dbReference type="InterPro" id="IPR025711">
    <property type="entry name" value="PepSY"/>
</dbReference>
<feature type="region of interest" description="Disordered" evidence="1">
    <location>
        <begin position="172"/>
        <end position="234"/>
    </location>
</feature>